<evidence type="ECO:0000256" key="3">
    <source>
        <dbReference type="ARBA" id="ARBA00023274"/>
    </source>
</evidence>
<dbReference type="GO" id="GO:0006412">
    <property type="term" value="P:translation"/>
    <property type="evidence" value="ECO:0007669"/>
    <property type="project" value="InterPro"/>
</dbReference>
<evidence type="ECO:0000313" key="6">
    <source>
        <dbReference type="Proteomes" id="UP000677687"/>
    </source>
</evidence>
<accession>A0A8T4L3H4</accession>
<dbReference type="Proteomes" id="UP000677687">
    <property type="component" value="Unassembled WGS sequence"/>
</dbReference>
<protein>
    <recommendedName>
        <fullName evidence="4">30S ribosomal protein S17e</fullName>
    </recommendedName>
</protein>
<evidence type="ECO:0000313" key="5">
    <source>
        <dbReference type="EMBL" id="MBS3057596.1"/>
    </source>
</evidence>
<gene>
    <name evidence="5" type="ORF">J4415_03115</name>
</gene>
<organism evidence="5 6">
    <name type="scientific">Candidatus Iainarchaeum sp</name>
    <dbReference type="NCBI Taxonomy" id="3101447"/>
    <lineage>
        <taxon>Archaea</taxon>
        <taxon>Candidatus Iainarchaeota</taxon>
        <taxon>Candidatus Iainarchaeia</taxon>
        <taxon>Candidatus Iainarchaeales</taxon>
        <taxon>Candidatus Iainarchaeaceae</taxon>
        <taxon>Candidatus Iainarchaeum</taxon>
    </lineage>
</organism>
<dbReference type="GO" id="GO:0005840">
    <property type="term" value="C:ribosome"/>
    <property type="evidence" value="ECO:0007669"/>
    <property type="project" value="UniProtKB-KW"/>
</dbReference>
<dbReference type="Gene3D" id="1.10.60.20">
    <property type="entry name" value="Ribosomal protein S17e-like"/>
    <property type="match status" value="1"/>
</dbReference>
<reference evidence="5" key="1">
    <citation type="submission" date="2021-03" db="EMBL/GenBank/DDBJ databases">
        <authorList>
            <person name="Jaffe A."/>
        </authorList>
    </citation>
    <scope>NUCLEOTIDE SEQUENCE</scope>
    <source>
        <strain evidence="5">RIFCSPHIGHO2_01_FULL_AR10_44_11</strain>
    </source>
</reference>
<dbReference type="InterPro" id="IPR001210">
    <property type="entry name" value="Ribosomal_eS17"/>
</dbReference>
<evidence type="ECO:0000256" key="4">
    <source>
        <dbReference type="ARBA" id="ARBA00035394"/>
    </source>
</evidence>
<reference evidence="5" key="2">
    <citation type="submission" date="2021-05" db="EMBL/GenBank/DDBJ databases">
        <title>Protein family content uncovers lineage relationships and bacterial pathway maintenance mechanisms in DPANN archaea.</title>
        <authorList>
            <person name="Castelle C.J."/>
            <person name="Meheust R."/>
            <person name="Jaffe A.L."/>
            <person name="Seitz K."/>
            <person name="Gong X."/>
            <person name="Baker B.J."/>
            <person name="Banfield J.F."/>
        </authorList>
    </citation>
    <scope>NUCLEOTIDE SEQUENCE</scope>
    <source>
        <strain evidence="5">RIFCSPHIGHO2_01_FULL_AR10_44_11</strain>
    </source>
</reference>
<evidence type="ECO:0000256" key="2">
    <source>
        <dbReference type="ARBA" id="ARBA00022980"/>
    </source>
</evidence>
<dbReference type="AlphaFoldDB" id="A0A8T4L3H4"/>
<name>A0A8T4L3H4_9ARCH</name>
<keyword evidence="2 5" id="KW-0689">Ribosomal protein</keyword>
<keyword evidence="3" id="KW-0687">Ribonucleoprotein</keyword>
<dbReference type="Pfam" id="PF00833">
    <property type="entry name" value="Ribosomal_S17e"/>
    <property type="match status" value="1"/>
</dbReference>
<dbReference type="InterPro" id="IPR036401">
    <property type="entry name" value="Ribosomal_eS17_sf"/>
</dbReference>
<comment type="caution">
    <text evidence="5">The sequence shown here is derived from an EMBL/GenBank/DDBJ whole genome shotgun (WGS) entry which is preliminary data.</text>
</comment>
<dbReference type="GO" id="GO:1990904">
    <property type="term" value="C:ribonucleoprotein complex"/>
    <property type="evidence" value="ECO:0007669"/>
    <property type="project" value="UniProtKB-KW"/>
</dbReference>
<dbReference type="GO" id="GO:0003735">
    <property type="term" value="F:structural constituent of ribosome"/>
    <property type="evidence" value="ECO:0007669"/>
    <property type="project" value="InterPro"/>
</dbReference>
<evidence type="ECO:0000256" key="1">
    <source>
        <dbReference type="ARBA" id="ARBA00010444"/>
    </source>
</evidence>
<dbReference type="EMBL" id="JAGVWD010000045">
    <property type="protein sequence ID" value="MBS3057596.1"/>
    <property type="molecule type" value="Genomic_DNA"/>
</dbReference>
<sequence length="64" mass="7354">MGKAVPKNLKSRASILIKEFPDKFTIDFDKNKQFLNSLQLPFTNEVRNLIAGYITRKVKQKLAS</sequence>
<dbReference type="SUPFAM" id="SSF116820">
    <property type="entry name" value="Rps17e-like"/>
    <property type="match status" value="1"/>
</dbReference>
<proteinExistence type="inferred from homology"/>
<comment type="similarity">
    <text evidence="1">Belongs to the eukaryotic ribosomal protein eS17 family.</text>
</comment>